<feature type="compositionally biased region" description="Basic and acidic residues" evidence="1">
    <location>
        <begin position="226"/>
        <end position="240"/>
    </location>
</feature>
<reference evidence="2 3" key="1">
    <citation type="submission" date="2013-02" db="EMBL/GenBank/DDBJ databases">
        <title>The Genome Sequence of Plasmodium inui San Antonio 1.</title>
        <authorList>
            <consortium name="The Broad Institute Genome Sequencing Platform"/>
            <consortium name="The Broad Institute Genome Sequencing Center for Infectious Disease"/>
            <person name="Neafsey D."/>
            <person name="Cheeseman I."/>
            <person name="Volkman S."/>
            <person name="Adams J."/>
            <person name="Walker B."/>
            <person name="Young S.K."/>
            <person name="Zeng Q."/>
            <person name="Gargeya S."/>
            <person name="Fitzgerald M."/>
            <person name="Haas B."/>
            <person name="Abouelleil A."/>
            <person name="Alvarado L."/>
            <person name="Arachchi H.M."/>
            <person name="Berlin A.M."/>
            <person name="Chapman S.B."/>
            <person name="Dewar J."/>
            <person name="Goldberg J."/>
            <person name="Griggs A."/>
            <person name="Gujja S."/>
            <person name="Hansen M."/>
            <person name="Howarth C."/>
            <person name="Imamovic A."/>
            <person name="Larimer J."/>
            <person name="McCowan C."/>
            <person name="Murphy C."/>
            <person name="Neiman D."/>
            <person name="Pearson M."/>
            <person name="Priest M."/>
            <person name="Roberts A."/>
            <person name="Saif S."/>
            <person name="Shea T."/>
            <person name="Sisk P."/>
            <person name="Sykes S."/>
            <person name="Wortman J."/>
            <person name="Nusbaum C."/>
            <person name="Birren B."/>
        </authorList>
    </citation>
    <scope>NUCLEOTIDE SEQUENCE [LARGE SCALE GENOMIC DNA]</scope>
    <source>
        <strain evidence="2 3">San Antonio 1</strain>
    </source>
</reference>
<sequence>MNPTSDFSRSIKGRTRNEMVEVKPQISLRRVRVNSKVRTKGEGTISHNQTTLTDSRLMRSQNSQNPKSPYPRLTKWRAAQVNTCNSKPRVKNETKEGNLAKSSSLYEDDMTRSHQARTEQRTRKLAEDRTNGFKYISKRQQNTGRQLDPQNLPRLRDATRCKNPRGRGGGGEMGDKQIPKARLFSLRGGQWNGSVGQRYPSLSLKPQTWDLQPRVITPAISREVSSESERFSREEQEHLKNIPTANRSQRIRSRDGKRTRQISQGTPRFGYIRIDNPVKQPHPSTDQNHQGPALWRVTNAQIDCRERHRPCSVDQRLERGRIGEPLRTSLRNKLK</sequence>
<gene>
    <name evidence="2" type="ORF">C922_05731</name>
</gene>
<accession>W6ZSJ7</accession>
<dbReference type="VEuPathDB" id="PlasmoDB:C922_05731"/>
<dbReference type="GeneID" id="20041005"/>
<dbReference type="AlphaFoldDB" id="W6ZSJ7"/>
<evidence type="ECO:0000313" key="2">
    <source>
        <dbReference type="EMBL" id="EUD63887.1"/>
    </source>
</evidence>
<feature type="compositionally biased region" description="Polar residues" evidence="1">
    <location>
        <begin position="45"/>
        <end position="67"/>
    </location>
</feature>
<name>W6ZSJ7_9APIC</name>
<evidence type="ECO:0000313" key="3">
    <source>
        <dbReference type="Proteomes" id="UP000030640"/>
    </source>
</evidence>
<feature type="region of interest" description="Disordered" evidence="1">
    <location>
        <begin position="226"/>
        <end position="274"/>
    </location>
</feature>
<feature type="region of interest" description="Disordered" evidence="1">
    <location>
        <begin position="88"/>
        <end position="176"/>
    </location>
</feature>
<organism evidence="2 3">
    <name type="scientific">Plasmodium inui San Antonio 1</name>
    <dbReference type="NCBI Taxonomy" id="1237626"/>
    <lineage>
        <taxon>Eukaryota</taxon>
        <taxon>Sar</taxon>
        <taxon>Alveolata</taxon>
        <taxon>Apicomplexa</taxon>
        <taxon>Aconoidasida</taxon>
        <taxon>Haemosporida</taxon>
        <taxon>Plasmodiidae</taxon>
        <taxon>Plasmodium</taxon>
        <taxon>Plasmodium (Plasmodium)</taxon>
    </lineage>
</organism>
<protein>
    <submittedName>
        <fullName evidence="2">Uncharacterized protein</fullName>
    </submittedName>
</protein>
<dbReference type="EMBL" id="KI965613">
    <property type="protein sequence ID" value="EUD63887.1"/>
    <property type="molecule type" value="Genomic_DNA"/>
</dbReference>
<proteinExistence type="predicted"/>
<feature type="compositionally biased region" description="Polar residues" evidence="1">
    <location>
        <begin position="138"/>
        <end position="149"/>
    </location>
</feature>
<keyword evidence="3" id="KW-1185">Reference proteome</keyword>
<dbReference type="RefSeq" id="XP_008819524.1">
    <property type="nucleotide sequence ID" value="XM_008821302.1"/>
</dbReference>
<feature type="compositionally biased region" description="Basic and acidic residues" evidence="1">
    <location>
        <begin position="109"/>
        <end position="131"/>
    </location>
</feature>
<dbReference type="Proteomes" id="UP000030640">
    <property type="component" value="Unassembled WGS sequence"/>
</dbReference>
<evidence type="ECO:0000256" key="1">
    <source>
        <dbReference type="SAM" id="MobiDB-lite"/>
    </source>
</evidence>
<feature type="region of interest" description="Disordered" evidence="1">
    <location>
        <begin position="37"/>
        <end position="71"/>
    </location>
</feature>